<dbReference type="RefSeq" id="XP_007842053.1">
    <property type="nucleotide sequence ID" value="XM_007843862.1"/>
</dbReference>
<feature type="compositionally biased region" description="Polar residues" evidence="1">
    <location>
        <begin position="188"/>
        <end position="200"/>
    </location>
</feature>
<dbReference type="InParanoid" id="W3WJX3"/>
<dbReference type="OrthoDB" id="4160836at2759"/>
<evidence type="ECO:0000256" key="1">
    <source>
        <dbReference type="SAM" id="MobiDB-lite"/>
    </source>
</evidence>
<dbReference type="EMBL" id="KI912124">
    <property type="protein sequence ID" value="ETS73106.1"/>
    <property type="molecule type" value="Genomic_DNA"/>
</dbReference>
<sequence>METSAPKRRKTSSLPPGGSDSPAAPSSGAQSVRRSTRRQTSLSISPDGEGRARTLRTGPAPRESPSDGSDGSDGGDDQAVTAQLEGASENRPASDPAGSNMALGPSVREPQSPIRQSLGGMRGRPRRSMHRPSPRPLPPPSVQEEELLDPFKGRALRRSPPRGVLPVQEPDEPELPPTPTEKGLSNPDAVNTSPMGIHNTPSKRPRRSRALADKLRSGSSPLKQPPVRPTDFESFGKEALAKNSAKVLRPASKSLAQHEAALSQALQPAARIETSDQGKERNAQEQSQSTPSKPHTARRIKDPDPLAEKTATRDLLQAEVSQLLADLEVARRENDNLNSPQHRGSAGRTSTTIQDPDALFDILLRHAPPLEQEPQVQASEAWLKAALDPMSFLPFGSQLAALPSPFQPLDQVDQLPPTSHEPLQMSLAEERPYLELFTPLSFASATTIIPREPSDDAPDVIQQHHISITSMPKGLFSAQIDMLVDTKTLSILELVVPKLEPAAVGELGPFIERVLGTDTNSLGSSRRNIAVMTWAMAEWTRLASKRARLWSCIAKELGHTQGILKCARDLRRAKRRKRLHKTVVDVTRANSDEEVEIDGNKFEMTRKQLVSELGRTGLDLVLGSQGKDKVELRINWQITFDWTGEGRNTIKLLVHTPGKWHSKDTAGRLAKIPVIFDKLVQDGDDPMGALKTVVALLARDEKE</sequence>
<feature type="compositionally biased region" description="Basic residues" evidence="1">
    <location>
        <begin position="123"/>
        <end position="133"/>
    </location>
</feature>
<dbReference type="HOGENOM" id="CLU_016858_0_0_1"/>
<evidence type="ECO:0000313" key="2">
    <source>
        <dbReference type="EMBL" id="ETS73106.1"/>
    </source>
</evidence>
<gene>
    <name evidence="2" type="ORF">PFICI_15281</name>
</gene>
<feature type="compositionally biased region" description="Basic and acidic residues" evidence="1">
    <location>
        <begin position="273"/>
        <end position="283"/>
    </location>
</feature>
<accession>W3WJX3</accession>
<feature type="compositionally biased region" description="Basic residues" evidence="1">
    <location>
        <begin position="1"/>
        <end position="11"/>
    </location>
</feature>
<feature type="region of interest" description="Disordered" evidence="1">
    <location>
        <begin position="1"/>
        <end position="235"/>
    </location>
</feature>
<feature type="compositionally biased region" description="Polar residues" evidence="1">
    <location>
        <begin position="284"/>
        <end position="293"/>
    </location>
</feature>
<feature type="compositionally biased region" description="Polar residues" evidence="1">
    <location>
        <begin position="336"/>
        <end position="353"/>
    </location>
</feature>
<reference evidence="3" key="1">
    <citation type="journal article" date="2015" name="BMC Genomics">
        <title>Genomic and transcriptomic analysis of the endophytic fungus Pestalotiopsis fici reveals its lifestyle and high potential for synthesis of natural products.</title>
        <authorList>
            <person name="Wang X."/>
            <person name="Zhang X."/>
            <person name="Liu L."/>
            <person name="Xiang M."/>
            <person name="Wang W."/>
            <person name="Sun X."/>
            <person name="Che Y."/>
            <person name="Guo L."/>
            <person name="Liu G."/>
            <person name="Guo L."/>
            <person name="Wang C."/>
            <person name="Yin W.B."/>
            <person name="Stadler M."/>
            <person name="Zhang X."/>
            <person name="Liu X."/>
        </authorList>
    </citation>
    <scope>NUCLEOTIDE SEQUENCE [LARGE SCALE GENOMIC DNA]</scope>
    <source>
        <strain evidence="3">W106-1 / CGMCC3.15140</strain>
    </source>
</reference>
<feature type="region of interest" description="Disordered" evidence="1">
    <location>
        <begin position="332"/>
        <end position="353"/>
    </location>
</feature>
<dbReference type="AlphaFoldDB" id="W3WJX3"/>
<organism evidence="2 3">
    <name type="scientific">Pestalotiopsis fici (strain W106-1 / CGMCC3.15140)</name>
    <dbReference type="NCBI Taxonomy" id="1229662"/>
    <lineage>
        <taxon>Eukaryota</taxon>
        <taxon>Fungi</taxon>
        <taxon>Dikarya</taxon>
        <taxon>Ascomycota</taxon>
        <taxon>Pezizomycotina</taxon>
        <taxon>Sordariomycetes</taxon>
        <taxon>Xylariomycetidae</taxon>
        <taxon>Amphisphaeriales</taxon>
        <taxon>Sporocadaceae</taxon>
        <taxon>Pestalotiopsis</taxon>
    </lineage>
</organism>
<feature type="region of interest" description="Disordered" evidence="1">
    <location>
        <begin position="250"/>
        <end position="306"/>
    </location>
</feature>
<dbReference type="GeneID" id="19280294"/>
<name>W3WJX3_PESFW</name>
<dbReference type="Proteomes" id="UP000030651">
    <property type="component" value="Unassembled WGS sequence"/>
</dbReference>
<dbReference type="OMA" id="PYLEMFT"/>
<dbReference type="STRING" id="1229662.W3WJX3"/>
<protein>
    <submittedName>
        <fullName evidence="2">Uncharacterized protein</fullName>
    </submittedName>
</protein>
<proteinExistence type="predicted"/>
<dbReference type="KEGG" id="pfy:PFICI_15281"/>
<keyword evidence="3" id="KW-1185">Reference proteome</keyword>
<evidence type="ECO:0000313" key="3">
    <source>
        <dbReference type="Proteomes" id="UP000030651"/>
    </source>
</evidence>
<feature type="compositionally biased region" description="Low complexity" evidence="1">
    <location>
        <begin position="12"/>
        <end position="43"/>
    </location>
</feature>
<dbReference type="eggNOG" id="ENOG502S1V6">
    <property type="taxonomic scope" value="Eukaryota"/>
</dbReference>